<protein>
    <submittedName>
        <fullName evidence="2">Uncharacterized protein</fullName>
    </submittedName>
</protein>
<reference evidence="2" key="1">
    <citation type="submission" date="2020-08" db="EMBL/GenBank/DDBJ databases">
        <title>Multicomponent nature underlies the extraordinary mechanical properties of spider dragline silk.</title>
        <authorList>
            <person name="Kono N."/>
            <person name="Nakamura H."/>
            <person name="Mori M."/>
            <person name="Yoshida Y."/>
            <person name="Ohtoshi R."/>
            <person name="Malay A.D."/>
            <person name="Moran D.A.P."/>
            <person name="Tomita M."/>
            <person name="Numata K."/>
            <person name="Arakawa K."/>
        </authorList>
    </citation>
    <scope>NUCLEOTIDE SEQUENCE</scope>
</reference>
<accession>A0A8X6PPT6</accession>
<dbReference type="AlphaFoldDB" id="A0A8X6PPT6"/>
<feature type="non-terminal residue" evidence="2">
    <location>
        <position position="1"/>
    </location>
</feature>
<evidence type="ECO:0000256" key="1">
    <source>
        <dbReference type="SAM" id="MobiDB-lite"/>
    </source>
</evidence>
<feature type="compositionally biased region" description="Basic and acidic residues" evidence="1">
    <location>
        <begin position="1"/>
        <end position="16"/>
    </location>
</feature>
<name>A0A8X6PPT6_NEPPI</name>
<dbReference type="Proteomes" id="UP000887013">
    <property type="component" value="Unassembled WGS sequence"/>
</dbReference>
<gene>
    <name evidence="2" type="ORF">NPIL_54001</name>
</gene>
<proteinExistence type="predicted"/>
<dbReference type="EMBL" id="BMAW01022536">
    <property type="protein sequence ID" value="GFT78203.1"/>
    <property type="molecule type" value="Genomic_DNA"/>
</dbReference>
<sequence>ALERTMKADIESELRTRAGGSGFNLDKKKPAVTPKPKNARKGKKN</sequence>
<evidence type="ECO:0000313" key="3">
    <source>
        <dbReference type="Proteomes" id="UP000887013"/>
    </source>
</evidence>
<keyword evidence="3" id="KW-1185">Reference proteome</keyword>
<comment type="caution">
    <text evidence="2">The sequence shown here is derived from an EMBL/GenBank/DDBJ whole genome shotgun (WGS) entry which is preliminary data.</text>
</comment>
<feature type="region of interest" description="Disordered" evidence="1">
    <location>
        <begin position="1"/>
        <end position="45"/>
    </location>
</feature>
<evidence type="ECO:0000313" key="2">
    <source>
        <dbReference type="EMBL" id="GFT78203.1"/>
    </source>
</evidence>
<organism evidence="2 3">
    <name type="scientific">Nephila pilipes</name>
    <name type="common">Giant wood spider</name>
    <name type="synonym">Nephila maculata</name>
    <dbReference type="NCBI Taxonomy" id="299642"/>
    <lineage>
        <taxon>Eukaryota</taxon>
        <taxon>Metazoa</taxon>
        <taxon>Ecdysozoa</taxon>
        <taxon>Arthropoda</taxon>
        <taxon>Chelicerata</taxon>
        <taxon>Arachnida</taxon>
        <taxon>Araneae</taxon>
        <taxon>Araneomorphae</taxon>
        <taxon>Entelegynae</taxon>
        <taxon>Araneoidea</taxon>
        <taxon>Nephilidae</taxon>
        <taxon>Nephila</taxon>
    </lineage>
</organism>